<comment type="caution">
    <text evidence="2">The sequence shown here is derived from an EMBL/GenBank/DDBJ whole genome shotgun (WGS) entry which is preliminary data.</text>
</comment>
<dbReference type="Proteomes" id="UP001216907">
    <property type="component" value="Unassembled WGS sequence"/>
</dbReference>
<accession>A0ABT6FCY7</accession>
<proteinExistence type="predicted"/>
<dbReference type="RefSeq" id="WP_277861780.1">
    <property type="nucleotide sequence ID" value="NZ_JARRAG010000002.1"/>
</dbReference>
<keyword evidence="3" id="KW-1185">Reference proteome</keyword>
<protein>
    <submittedName>
        <fullName evidence="2">NifU family protein</fullName>
    </submittedName>
</protein>
<dbReference type="SUPFAM" id="SSF117916">
    <property type="entry name" value="Fe-S cluster assembly (FSCA) domain-like"/>
    <property type="match status" value="1"/>
</dbReference>
<name>A0ABT6FCY7_9BACT</name>
<dbReference type="EMBL" id="JARRAG010000002">
    <property type="protein sequence ID" value="MDG3005445.1"/>
    <property type="molecule type" value="Genomic_DNA"/>
</dbReference>
<dbReference type="InterPro" id="IPR001075">
    <property type="entry name" value="NIF_FeS_clus_asmbl_NifU_C"/>
</dbReference>
<evidence type="ECO:0000313" key="3">
    <source>
        <dbReference type="Proteomes" id="UP001216907"/>
    </source>
</evidence>
<feature type="domain" description="NIF system FeS cluster assembly NifU C-terminal" evidence="1">
    <location>
        <begin position="109"/>
        <end position="159"/>
    </location>
</feature>
<reference evidence="2 3" key="1">
    <citation type="submission" date="2023-03" db="EMBL/GenBank/DDBJ databases">
        <title>Paludisphaera mucosa sp. nov. a novel planctomycete from northern fen.</title>
        <authorList>
            <person name="Ivanova A."/>
        </authorList>
    </citation>
    <scope>NUCLEOTIDE SEQUENCE [LARGE SCALE GENOMIC DNA]</scope>
    <source>
        <strain evidence="2 3">Pla2</strain>
    </source>
</reference>
<dbReference type="InterPro" id="IPR034904">
    <property type="entry name" value="FSCA_dom_sf"/>
</dbReference>
<evidence type="ECO:0000259" key="1">
    <source>
        <dbReference type="Pfam" id="PF01106"/>
    </source>
</evidence>
<dbReference type="Pfam" id="PF01106">
    <property type="entry name" value="NifU"/>
    <property type="match status" value="1"/>
</dbReference>
<evidence type="ECO:0000313" key="2">
    <source>
        <dbReference type="EMBL" id="MDG3005445.1"/>
    </source>
</evidence>
<dbReference type="Gene3D" id="3.30.300.130">
    <property type="entry name" value="Fe-S cluster assembly (FSCA)"/>
    <property type="match status" value="1"/>
</dbReference>
<organism evidence="2 3">
    <name type="scientific">Paludisphaera mucosa</name>
    <dbReference type="NCBI Taxonomy" id="3030827"/>
    <lineage>
        <taxon>Bacteria</taxon>
        <taxon>Pseudomonadati</taxon>
        <taxon>Planctomycetota</taxon>
        <taxon>Planctomycetia</taxon>
        <taxon>Isosphaerales</taxon>
        <taxon>Isosphaeraceae</taxon>
        <taxon>Paludisphaera</taxon>
    </lineage>
</organism>
<sequence>MTMPDRREFEASMARIEVLTGVLERCPDLAARSASRELVGALLELHGAGLARILELIAGSGDAGDELVSTLARDGLVASVLLLHDLHPIDLKSRVGIALDGVRARLGPHADLDLVGIEGGTLRLRLAGGGCGGCPSTSAAMKKSVEDAILEAAPDLASIEFVEPLEPPQGAFSLPVITL</sequence>
<gene>
    <name evidence="2" type="ORF">PZE19_16760</name>
</gene>